<name>A0A365UDT6_9RHOB</name>
<dbReference type="RefSeq" id="WP_113287728.1">
    <property type="nucleotide sequence ID" value="NZ_QNTQ01000001.1"/>
</dbReference>
<feature type="region of interest" description="Disordered" evidence="1">
    <location>
        <begin position="159"/>
        <end position="182"/>
    </location>
</feature>
<dbReference type="EMBL" id="QNTQ01000001">
    <property type="protein sequence ID" value="RBI87706.1"/>
    <property type="molecule type" value="Genomic_DNA"/>
</dbReference>
<evidence type="ECO:0000256" key="1">
    <source>
        <dbReference type="SAM" id="MobiDB-lite"/>
    </source>
</evidence>
<sequence>MTGDAPIYHAVLVFTGARQFDRPAMRRDIEAAFRATEEWRPGATAEGDPTAVPGRSVCARFDVFAPTERGGTVPEDECVEGLEVFAEAYPDLAEPRSLVSIQVFPKDSEETDDLLLSAVLAQVVDLLVERTEADFVRLPGRSGLMTGARFKSEFRLARSAAPGSPGSDMRFEEGDSDGCTGAEIFPDIDLTEARLDREWRRQNESAKGGAGDHDGTGSELVPVEARLATWAVNASVAIFAPPVGASLAVYNLLRGEDFRLNAHALALTGTFMALAASGQGLSDLALLL</sequence>
<proteinExistence type="predicted"/>
<dbReference type="AlphaFoldDB" id="A0A365UDT6"/>
<dbReference type="Proteomes" id="UP000253370">
    <property type="component" value="Unassembled WGS sequence"/>
</dbReference>
<organism evidence="2 3">
    <name type="scientific">Rhodosalinus halophilus</name>
    <dbReference type="NCBI Taxonomy" id="2259333"/>
    <lineage>
        <taxon>Bacteria</taxon>
        <taxon>Pseudomonadati</taxon>
        <taxon>Pseudomonadota</taxon>
        <taxon>Alphaproteobacteria</taxon>
        <taxon>Rhodobacterales</taxon>
        <taxon>Paracoccaceae</taxon>
        <taxon>Rhodosalinus</taxon>
    </lineage>
</organism>
<protein>
    <submittedName>
        <fullName evidence="2">Uncharacterized protein</fullName>
    </submittedName>
</protein>
<dbReference type="OrthoDB" id="7829286at2"/>
<gene>
    <name evidence="2" type="ORF">DRV85_01990</name>
</gene>
<evidence type="ECO:0000313" key="3">
    <source>
        <dbReference type="Proteomes" id="UP000253370"/>
    </source>
</evidence>
<keyword evidence="3" id="KW-1185">Reference proteome</keyword>
<accession>A0A365UDT6</accession>
<evidence type="ECO:0000313" key="2">
    <source>
        <dbReference type="EMBL" id="RBI87706.1"/>
    </source>
</evidence>
<comment type="caution">
    <text evidence="2">The sequence shown here is derived from an EMBL/GenBank/DDBJ whole genome shotgun (WGS) entry which is preliminary data.</text>
</comment>
<reference evidence="2 3" key="1">
    <citation type="submission" date="2018-07" db="EMBL/GenBank/DDBJ databases">
        <title>Rhodosalinus sp. strain E84T genomic sequence and assembly.</title>
        <authorList>
            <person name="Liu Z.-W."/>
            <person name="Lu D.-C."/>
        </authorList>
    </citation>
    <scope>NUCLEOTIDE SEQUENCE [LARGE SCALE GENOMIC DNA]</scope>
    <source>
        <strain evidence="2 3">E84</strain>
    </source>
</reference>